<dbReference type="AlphaFoldDB" id="A0AAV4FKN6"/>
<accession>A0AAV4FKN6</accession>
<evidence type="ECO:0000313" key="2">
    <source>
        <dbReference type="Proteomes" id="UP000762676"/>
    </source>
</evidence>
<gene>
    <name evidence="1" type="ORF">ElyMa_005739500</name>
</gene>
<comment type="caution">
    <text evidence="1">The sequence shown here is derived from an EMBL/GenBank/DDBJ whole genome shotgun (WGS) entry which is preliminary data.</text>
</comment>
<dbReference type="EMBL" id="BMAT01011495">
    <property type="protein sequence ID" value="GFR73828.1"/>
    <property type="molecule type" value="Genomic_DNA"/>
</dbReference>
<sequence>MSTKGLLDTDPPLLQVPARAQAIPHTAPNSEQLAAGADGYEVPSQICRAPPLPLSQTPPTTRKVVSSRKPVLHERGYREETDRKTVASHSLDRLEDCPYLTVTEKVTTGACRENYTEAETLLKGVFTDKARIRQPYVLDMPTTLSKTSGKTEEAYQSSMPNNFTSHSCESFSPFSTLSECSFLRKACNWPVHLGQVVQQQVYHQTDQHVKHGGGEMTREFNLSPSFATELEPQNSASFFLSDGDLRCFSTSRAVLNVACDRDLPLVALGGRNSDSLDLVTYNHIEELKYFKAPSALAVGLHSNFPDQEPARAENTAIEDLKSKSCTLESPYVDPDD</sequence>
<name>A0AAV4FKN6_9GAST</name>
<protein>
    <submittedName>
        <fullName evidence="1">Uncharacterized protein</fullName>
    </submittedName>
</protein>
<keyword evidence="2" id="KW-1185">Reference proteome</keyword>
<dbReference type="Proteomes" id="UP000762676">
    <property type="component" value="Unassembled WGS sequence"/>
</dbReference>
<reference evidence="1 2" key="1">
    <citation type="journal article" date="2021" name="Elife">
        <title>Chloroplast acquisition without the gene transfer in kleptoplastic sea slugs, Plakobranchus ocellatus.</title>
        <authorList>
            <person name="Maeda T."/>
            <person name="Takahashi S."/>
            <person name="Yoshida T."/>
            <person name="Shimamura S."/>
            <person name="Takaki Y."/>
            <person name="Nagai Y."/>
            <person name="Toyoda A."/>
            <person name="Suzuki Y."/>
            <person name="Arimoto A."/>
            <person name="Ishii H."/>
            <person name="Satoh N."/>
            <person name="Nishiyama T."/>
            <person name="Hasebe M."/>
            <person name="Maruyama T."/>
            <person name="Minagawa J."/>
            <person name="Obokata J."/>
            <person name="Shigenobu S."/>
        </authorList>
    </citation>
    <scope>NUCLEOTIDE SEQUENCE [LARGE SCALE GENOMIC DNA]</scope>
</reference>
<proteinExistence type="predicted"/>
<organism evidence="1 2">
    <name type="scientific">Elysia marginata</name>
    <dbReference type="NCBI Taxonomy" id="1093978"/>
    <lineage>
        <taxon>Eukaryota</taxon>
        <taxon>Metazoa</taxon>
        <taxon>Spiralia</taxon>
        <taxon>Lophotrochozoa</taxon>
        <taxon>Mollusca</taxon>
        <taxon>Gastropoda</taxon>
        <taxon>Heterobranchia</taxon>
        <taxon>Euthyneura</taxon>
        <taxon>Panpulmonata</taxon>
        <taxon>Sacoglossa</taxon>
        <taxon>Placobranchoidea</taxon>
        <taxon>Plakobranchidae</taxon>
        <taxon>Elysia</taxon>
    </lineage>
</organism>
<evidence type="ECO:0000313" key="1">
    <source>
        <dbReference type="EMBL" id="GFR73828.1"/>
    </source>
</evidence>